<dbReference type="Proteomes" id="UP000789759">
    <property type="component" value="Unassembled WGS sequence"/>
</dbReference>
<comment type="caution">
    <text evidence="1">The sequence shown here is derived from an EMBL/GenBank/DDBJ whole genome shotgun (WGS) entry which is preliminary data.</text>
</comment>
<organism evidence="1 2">
    <name type="scientific">Cetraspora pellucida</name>
    <dbReference type="NCBI Taxonomy" id="1433469"/>
    <lineage>
        <taxon>Eukaryota</taxon>
        <taxon>Fungi</taxon>
        <taxon>Fungi incertae sedis</taxon>
        <taxon>Mucoromycota</taxon>
        <taxon>Glomeromycotina</taxon>
        <taxon>Glomeromycetes</taxon>
        <taxon>Diversisporales</taxon>
        <taxon>Gigasporaceae</taxon>
        <taxon>Cetraspora</taxon>
    </lineage>
</organism>
<dbReference type="EMBL" id="CAJVQA010007495">
    <property type="protein sequence ID" value="CAG8657591.1"/>
    <property type="molecule type" value="Genomic_DNA"/>
</dbReference>
<reference evidence="1" key="1">
    <citation type="submission" date="2021-06" db="EMBL/GenBank/DDBJ databases">
        <authorList>
            <person name="Kallberg Y."/>
            <person name="Tangrot J."/>
            <person name="Rosling A."/>
        </authorList>
    </citation>
    <scope>NUCLEOTIDE SEQUENCE</scope>
    <source>
        <strain evidence="1">FL966</strain>
    </source>
</reference>
<dbReference type="AlphaFoldDB" id="A0A9N9E2K7"/>
<gene>
    <name evidence="1" type="ORF">CPELLU_LOCUS9649</name>
</gene>
<sequence>MNALRKMGDKHLQTYWFQLYNERLQMNNDINWVDSNVQSKLDALEIVEPLKEFTKINKKIKKEDCK</sequence>
<protein>
    <submittedName>
        <fullName evidence="1">10914_t:CDS:1</fullName>
    </submittedName>
</protein>
<proteinExistence type="predicted"/>
<accession>A0A9N9E2K7</accession>
<keyword evidence="2" id="KW-1185">Reference proteome</keyword>
<evidence type="ECO:0000313" key="1">
    <source>
        <dbReference type="EMBL" id="CAG8657591.1"/>
    </source>
</evidence>
<name>A0A9N9E2K7_9GLOM</name>
<evidence type="ECO:0000313" key="2">
    <source>
        <dbReference type="Proteomes" id="UP000789759"/>
    </source>
</evidence>